<reference evidence="12" key="1">
    <citation type="submission" date="2011-02" db="EMBL/GenBank/DDBJ databases">
        <title>The Genome Sequence of Capsaspora owczarzaki ATCC 30864.</title>
        <authorList>
            <person name="Russ C."/>
            <person name="Cuomo C."/>
            <person name="Burger G."/>
            <person name="Gray M.W."/>
            <person name="Holland P.W.H."/>
            <person name="King N."/>
            <person name="Lang F.B.F."/>
            <person name="Roger A.J."/>
            <person name="Ruiz-Trillo I."/>
            <person name="Young S.K."/>
            <person name="Zeng Q."/>
            <person name="Gargeya S."/>
            <person name="Alvarado L."/>
            <person name="Berlin A."/>
            <person name="Chapman S.B."/>
            <person name="Chen Z."/>
            <person name="Freedman E."/>
            <person name="Gellesch M."/>
            <person name="Goldberg J."/>
            <person name="Griggs A."/>
            <person name="Gujja S."/>
            <person name="Heilman E."/>
            <person name="Heiman D."/>
            <person name="Howarth C."/>
            <person name="Mehta T."/>
            <person name="Neiman D."/>
            <person name="Pearson M."/>
            <person name="Roberts A."/>
            <person name="Saif S."/>
            <person name="Shea T."/>
            <person name="Shenoy N."/>
            <person name="Sisk P."/>
            <person name="Stolte C."/>
            <person name="Sykes S."/>
            <person name="White J."/>
            <person name="Yandava C."/>
            <person name="Haas B."/>
            <person name="Nusbaum C."/>
            <person name="Birren B."/>
        </authorList>
    </citation>
    <scope>NUCLEOTIDE SEQUENCE</scope>
    <source>
        <strain evidence="12">ATCC 30864</strain>
    </source>
</reference>
<sequence>MTSLFKRVVDTVPSIDYHGQKLAEDLFTWILSGSAVIAFAVGWMLQDFMMTLYLSAAAAAFCVLLVVPPWPFYRRHPVTFLPPLKGGDHGAAEGLATTTPLASSAPSSQPAEGAKHK</sequence>
<dbReference type="AlphaFoldDB" id="A0A0D2WJP8"/>
<dbReference type="Proteomes" id="UP000008743">
    <property type="component" value="Unassembled WGS sequence"/>
</dbReference>
<dbReference type="eggNOG" id="KOG4112">
    <property type="taxonomic scope" value="Eukaryota"/>
</dbReference>
<evidence type="ECO:0000313" key="11">
    <source>
        <dbReference type="EMBL" id="KJE90350.1"/>
    </source>
</evidence>
<protein>
    <recommendedName>
        <fullName evidence="3">Signal peptidase complex subunit 1</fullName>
    </recommendedName>
</protein>
<evidence type="ECO:0000256" key="3">
    <source>
        <dbReference type="ARBA" id="ARBA00017059"/>
    </source>
</evidence>
<evidence type="ECO:0000256" key="5">
    <source>
        <dbReference type="ARBA" id="ARBA00022824"/>
    </source>
</evidence>
<evidence type="ECO:0000256" key="4">
    <source>
        <dbReference type="ARBA" id="ARBA00022692"/>
    </source>
</evidence>
<dbReference type="EMBL" id="KE346361">
    <property type="protein sequence ID" value="KJE90350.1"/>
    <property type="molecule type" value="Genomic_DNA"/>
</dbReference>
<feature type="region of interest" description="Disordered" evidence="9">
    <location>
        <begin position="91"/>
        <end position="117"/>
    </location>
</feature>
<dbReference type="GO" id="GO:0005787">
    <property type="term" value="C:signal peptidase complex"/>
    <property type="evidence" value="ECO:0007669"/>
    <property type="project" value="InterPro"/>
</dbReference>
<gene>
    <name evidence="11" type="ORF">CAOG_008536</name>
</gene>
<dbReference type="STRING" id="595528.A0A0D2WJP8"/>
<dbReference type="InParanoid" id="A0A0D2WJP8"/>
<evidence type="ECO:0000256" key="6">
    <source>
        <dbReference type="ARBA" id="ARBA00022989"/>
    </source>
</evidence>
<comment type="function">
    <text evidence="8">Component of the signal peptidase complex (SPC) which catalyzes the cleavage of N-terminal signal sequences from nascent proteins as they are translocated into the lumen of the endoplasmic reticulum. Dispensable for SPC enzymatic activity.</text>
</comment>
<evidence type="ECO:0000256" key="7">
    <source>
        <dbReference type="ARBA" id="ARBA00023136"/>
    </source>
</evidence>
<organism evidence="11 12">
    <name type="scientific">Capsaspora owczarzaki (strain ATCC 30864)</name>
    <dbReference type="NCBI Taxonomy" id="595528"/>
    <lineage>
        <taxon>Eukaryota</taxon>
        <taxon>Filasterea</taxon>
        <taxon>Capsaspora</taxon>
    </lineage>
</organism>
<keyword evidence="5" id="KW-0256">Endoplasmic reticulum</keyword>
<keyword evidence="4 10" id="KW-0812">Transmembrane</keyword>
<dbReference type="OrthoDB" id="263893at2759"/>
<proteinExistence type="inferred from homology"/>
<dbReference type="Pfam" id="PF06645">
    <property type="entry name" value="SPC12"/>
    <property type="match status" value="1"/>
</dbReference>
<dbReference type="PANTHER" id="PTHR13202:SF0">
    <property type="entry name" value="SIGNAL PEPTIDASE COMPLEX SUBUNIT 1"/>
    <property type="match status" value="1"/>
</dbReference>
<dbReference type="FunCoup" id="A0A0D2WJP8">
    <property type="interactions" value="57"/>
</dbReference>
<evidence type="ECO:0000256" key="8">
    <source>
        <dbReference type="ARBA" id="ARBA00045204"/>
    </source>
</evidence>
<comment type="subcellular location">
    <subcellularLocation>
        <location evidence="1">Endoplasmic reticulum membrane</location>
        <topology evidence="1">Multi-pass membrane protein</topology>
    </subcellularLocation>
</comment>
<feature type="compositionally biased region" description="Low complexity" evidence="9">
    <location>
        <begin position="95"/>
        <end position="111"/>
    </location>
</feature>
<keyword evidence="7 10" id="KW-0472">Membrane</keyword>
<evidence type="ECO:0000256" key="9">
    <source>
        <dbReference type="SAM" id="MobiDB-lite"/>
    </source>
</evidence>
<evidence type="ECO:0000256" key="1">
    <source>
        <dbReference type="ARBA" id="ARBA00004477"/>
    </source>
</evidence>
<dbReference type="PhylomeDB" id="A0A0D2WJP8"/>
<dbReference type="PANTHER" id="PTHR13202">
    <property type="entry name" value="MICROSOMAL SIGNAL PEPTIDASE 12 KDA SUBUNIT"/>
    <property type="match status" value="1"/>
</dbReference>
<dbReference type="GO" id="GO:0006465">
    <property type="term" value="P:signal peptide processing"/>
    <property type="evidence" value="ECO:0007669"/>
    <property type="project" value="InterPro"/>
</dbReference>
<keyword evidence="12" id="KW-1185">Reference proteome</keyword>
<accession>A0A0D2WJP8</accession>
<evidence type="ECO:0000256" key="2">
    <source>
        <dbReference type="ARBA" id="ARBA00005245"/>
    </source>
</evidence>
<comment type="similarity">
    <text evidence="2">Belongs to the SPCS1 family.</text>
</comment>
<evidence type="ECO:0000313" key="12">
    <source>
        <dbReference type="Proteomes" id="UP000008743"/>
    </source>
</evidence>
<dbReference type="GO" id="GO:0045047">
    <property type="term" value="P:protein targeting to ER"/>
    <property type="evidence" value="ECO:0007669"/>
    <property type="project" value="TreeGrafter"/>
</dbReference>
<keyword evidence="6 10" id="KW-1133">Transmembrane helix</keyword>
<feature type="transmembrane region" description="Helical" evidence="10">
    <location>
        <begin position="26"/>
        <end position="45"/>
    </location>
</feature>
<dbReference type="OMA" id="ERVFMIA"/>
<feature type="transmembrane region" description="Helical" evidence="10">
    <location>
        <begin position="52"/>
        <end position="73"/>
    </location>
</feature>
<name>A0A0D2WJP8_CAPO3</name>
<evidence type="ECO:0000256" key="10">
    <source>
        <dbReference type="SAM" id="Phobius"/>
    </source>
</evidence>
<dbReference type="InterPro" id="IPR009542">
    <property type="entry name" value="Spc1/SPCS1"/>
</dbReference>